<evidence type="ECO:0000313" key="7">
    <source>
        <dbReference type="EMBL" id="CAK5268216.1"/>
    </source>
</evidence>
<comment type="caution">
    <text evidence="7">The sequence shown here is derived from an EMBL/GenBank/DDBJ whole genome shotgun (WGS) entry which is preliminary data.</text>
</comment>
<name>A0AAD2H2V9_9AGAR</name>
<dbReference type="Pfam" id="PF07690">
    <property type="entry name" value="MFS_1"/>
    <property type="match status" value="1"/>
</dbReference>
<feature type="transmembrane region" description="Helical" evidence="6">
    <location>
        <begin position="448"/>
        <end position="473"/>
    </location>
</feature>
<evidence type="ECO:0000313" key="8">
    <source>
        <dbReference type="Proteomes" id="UP001295794"/>
    </source>
</evidence>
<feature type="compositionally biased region" description="Basic and acidic residues" evidence="5">
    <location>
        <begin position="35"/>
        <end position="45"/>
    </location>
</feature>
<sequence length="524" mass="56761">MASHTSSLTQVPVHDEMSVAAPGAEDNSKFAMSQDSKEEAIKNLEDNWDDDERNPRNWSTSKKWSSAAVVSFYTFVSPLSSSIMAPGLPQIGIRYHITNETVLSMTLSIFLITFSLGALFLAPLSLLNIMNVLSIGFSLGCAFAPNLASLLVFRLLLGLSGSAPVAFGGGVISDLFSERDRTAAMAIYSLGPLIGPVVGPIAGGFITETIGVKYVFVLVGGLQAFGAIAGIPIFRETYSPYIRSKLARQSSDPEKAATANTGLAQERTTFMRSLWINISRPAILLFGSTICFLLSLYIALWVFLFYSGFSLSIFAAYYLMFTVFSKLFTDTYSFNAGTNGLAYIGLGVGFLFASLFSAQWGKDIYVKLSEKNGGIGEPEMRIPPLIIGSFFVPIDGMVGQHKQGSTGLCPSLVLEYLDLVCEHLGLQKVLLTNCGSGMMSTFLSTQLYLVDTFQFAASALSASSIFRSLFGFIFPLFGQQMYNALGQGGGNSLLAGLSIVLGIPFPLYLWFHGKQMREQSKLTR</sequence>
<accession>A0AAD2H2V9</accession>
<dbReference type="InterPro" id="IPR036259">
    <property type="entry name" value="MFS_trans_sf"/>
</dbReference>
<dbReference type="GO" id="GO:0005886">
    <property type="term" value="C:plasma membrane"/>
    <property type="evidence" value="ECO:0007669"/>
    <property type="project" value="TreeGrafter"/>
</dbReference>
<evidence type="ECO:0000256" key="6">
    <source>
        <dbReference type="SAM" id="Phobius"/>
    </source>
</evidence>
<feature type="region of interest" description="Disordered" evidence="5">
    <location>
        <begin position="1"/>
        <end position="59"/>
    </location>
</feature>
<keyword evidence="3 6" id="KW-1133">Transmembrane helix</keyword>
<dbReference type="PANTHER" id="PTHR23502">
    <property type="entry name" value="MAJOR FACILITATOR SUPERFAMILY"/>
    <property type="match status" value="1"/>
</dbReference>
<proteinExistence type="predicted"/>
<dbReference type="InterPro" id="IPR011701">
    <property type="entry name" value="MFS"/>
</dbReference>
<comment type="subcellular location">
    <subcellularLocation>
        <location evidence="1">Membrane</location>
        <topology evidence="1">Multi-pass membrane protein</topology>
    </subcellularLocation>
</comment>
<evidence type="ECO:0000256" key="5">
    <source>
        <dbReference type="SAM" id="MobiDB-lite"/>
    </source>
</evidence>
<gene>
    <name evidence="7" type="ORF">MYCIT1_LOCUS11328</name>
</gene>
<dbReference type="EMBL" id="CAVNYO010000138">
    <property type="protein sequence ID" value="CAK5268216.1"/>
    <property type="molecule type" value="Genomic_DNA"/>
</dbReference>
<organism evidence="7 8">
    <name type="scientific">Mycena citricolor</name>
    <dbReference type="NCBI Taxonomy" id="2018698"/>
    <lineage>
        <taxon>Eukaryota</taxon>
        <taxon>Fungi</taxon>
        <taxon>Dikarya</taxon>
        <taxon>Basidiomycota</taxon>
        <taxon>Agaricomycotina</taxon>
        <taxon>Agaricomycetes</taxon>
        <taxon>Agaricomycetidae</taxon>
        <taxon>Agaricales</taxon>
        <taxon>Marasmiineae</taxon>
        <taxon>Mycenaceae</taxon>
        <taxon>Mycena</taxon>
    </lineage>
</organism>
<feature type="transmembrane region" description="Helical" evidence="6">
    <location>
        <begin position="493"/>
        <end position="511"/>
    </location>
</feature>
<dbReference type="GO" id="GO:0022857">
    <property type="term" value="F:transmembrane transporter activity"/>
    <property type="evidence" value="ECO:0007669"/>
    <property type="project" value="InterPro"/>
</dbReference>
<feature type="transmembrane region" description="Helical" evidence="6">
    <location>
        <begin position="64"/>
        <end position="83"/>
    </location>
</feature>
<evidence type="ECO:0000256" key="2">
    <source>
        <dbReference type="ARBA" id="ARBA00022692"/>
    </source>
</evidence>
<feature type="transmembrane region" description="Helical" evidence="6">
    <location>
        <begin position="309"/>
        <end position="328"/>
    </location>
</feature>
<feature type="transmembrane region" description="Helical" evidence="6">
    <location>
        <begin position="185"/>
        <end position="206"/>
    </location>
</feature>
<feature type="compositionally biased region" description="Polar residues" evidence="5">
    <location>
        <begin position="1"/>
        <end position="10"/>
    </location>
</feature>
<dbReference type="Proteomes" id="UP001295794">
    <property type="component" value="Unassembled WGS sequence"/>
</dbReference>
<reference evidence="7" key="1">
    <citation type="submission" date="2023-11" db="EMBL/GenBank/DDBJ databases">
        <authorList>
            <person name="De Vega J J."/>
            <person name="De Vega J J."/>
        </authorList>
    </citation>
    <scope>NUCLEOTIDE SEQUENCE</scope>
</reference>
<dbReference type="PANTHER" id="PTHR23502:SF60">
    <property type="entry name" value="MAJOR FACILITATOR SUPERFAMILY (MFS) PROFILE DOMAIN-CONTAINING PROTEIN-RELATED"/>
    <property type="match status" value="1"/>
</dbReference>
<evidence type="ECO:0000256" key="4">
    <source>
        <dbReference type="ARBA" id="ARBA00023136"/>
    </source>
</evidence>
<feature type="transmembrane region" description="Helical" evidence="6">
    <location>
        <begin position="212"/>
        <end position="234"/>
    </location>
</feature>
<dbReference type="AlphaFoldDB" id="A0AAD2H2V9"/>
<keyword evidence="4 6" id="KW-0472">Membrane</keyword>
<keyword evidence="2 6" id="KW-0812">Transmembrane</keyword>
<evidence type="ECO:0000256" key="1">
    <source>
        <dbReference type="ARBA" id="ARBA00004141"/>
    </source>
</evidence>
<dbReference type="SUPFAM" id="SSF103473">
    <property type="entry name" value="MFS general substrate transporter"/>
    <property type="match status" value="1"/>
</dbReference>
<feature type="transmembrane region" description="Helical" evidence="6">
    <location>
        <begin position="103"/>
        <end position="122"/>
    </location>
</feature>
<dbReference type="Gene3D" id="1.20.1250.20">
    <property type="entry name" value="MFS general substrate transporter like domains"/>
    <property type="match status" value="1"/>
</dbReference>
<keyword evidence="8" id="KW-1185">Reference proteome</keyword>
<feature type="transmembrane region" description="Helical" evidence="6">
    <location>
        <begin position="282"/>
        <end position="303"/>
    </location>
</feature>
<feature type="transmembrane region" description="Helical" evidence="6">
    <location>
        <begin position="340"/>
        <end position="360"/>
    </location>
</feature>
<evidence type="ECO:0000256" key="3">
    <source>
        <dbReference type="ARBA" id="ARBA00022989"/>
    </source>
</evidence>
<protein>
    <recommendedName>
        <fullName evidence="9">Major facilitator superfamily (MFS) profile domain-containing protein</fullName>
    </recommendedName>
</protein>
<evidence type="ECO:0008006" key="9">
    <source>
        <dbReference type="Google" id="ProtNLM"/>
    </source>
</evidence>